<dbReference type="PANTHER" id="PTHR42697">
    <property type="entry name" value="ENDONUCLEASE 8"/>
    <property type="match status" value="1"/>
</dbReference>
<dbReference type="Gene3D" id="1.10.8.50">
    <property type="match status" value="1"/>
</dbReference>
<evidence type="ECO:0000256" key="9">
    <source>
        <dbReference type="ARBA" id="ARBA00023239"/>
    </source>
</evidence>
<dbReference type="Gene3D" id="3.40.395.10">
    <property type="entry name" value="Adenoviral Proteinase, Chain A"/>
    <property type="match status" value="1"/>
</dbReference>
<dbReference type="GO" id="GO:0006508">
    <property type="term" value="P:proteolysis"/>
    <property type="evidence" value="ECO:0007669"/>
    <property type="project" value="UniProtKB-KW"/>
</dbReference>
<accession>A0A9N8Z3P8</accession>
<sequence length="1409" mass="160544">MPELPEVETVRQILISSGITNQTIQKVEVYNRMTGKYFVNESLLTPEQKDSTSLIFQLGNGQKLIYCDARRFGSFRLQSLTDYQQLKPYKDIGIDLLNESVDAKYLFTHYQKRKISIKIALLEQDIISGIGNIYASEVLFDTKIHPLKKTHELTYSEVEKIISSAQSILKEALKLGGTSAFDFINPLAKKGDYQTKLKKLLENNFSELRIKLAKLVNRNAVGTDTLDDDLCEVVNTINNFQTIFTNLEKEKDLEKEEEESQLLSELTQIRQEKIKLGKKLTEKERELKSQTGKLKNENTKPEVEQLEKELKALKEKKDELNEENIRLTSEKNILDQENLGLRNENETLIIEKGQLIAENEGLQTEIGILVLSGRVSEFESPEFAEWQQLIQPFQTTNQEQIRELELKIEKLNDIARKQRESLDSQQTTIEEQNTEIQELNKENEELDKRSRSLTAKVEELEKKLTIKEIGDELNQMIDKNRTDQAEAINDHETKIEEGEKRMNDMGIDIDAPVSPPPTLPVSERFTGIEAHSELVEKNFIEELLNQEENSNEEKENKLTGLEFEELEKIADDTTSQNPETDERELVAEENSQSEVAVGTYPEEVEKIASGVPVEEMKKLLKEYEEKSKQEMDELRRVIEEQDKELKRRREQKTDQSSQQNEESKENNEEDHAGKLIKNAEEALSQARRSLASTPVEELNGFNFPSVAGNEGNNHSCPKCGANSNPEANSDKSKRSHSRSSSRNSFRRSGSFDVSESFQKIAQLKEQLKAQENEVVSLNTRCAALEGEKIRLEEELERVNDNRSTKAHHSRETSNDTDISGTLEPNDFNPDDKDRKIVDLQSDYAREAGKKAEAEAFLAFPELINEINDKSKELVFIPVNNPDFHWSLLVYETNSKKFYHFDSSLKGVNYEYAKPLVQDLLKQIHQNNEVDLEQYLVKKHDIKQGNGHDCGVARVEEVLGIKNNNDEKQEQPLTSPEKSSKTEEELEKELATAHGKILDLEIQLAASLRNELNGDEGEDGLNEALNEEIEARQKAEDKVETLETEIAQLKADLAKTQKPQQTAPKPKNQPKKNNAKPTKSPADLKQQSDNKNQELTEAKIKAKELGDKVKKLEKRPDISQKEKLKRNLEVEKEKSKKNQELNKNSATNTPKTRTNQPAKRGQNSETTRSAGSLGQKKSPTQQIKELNNQLSTIQQERDAAQAAQTQAENERDARPTAAELADLKSQKDGLAKQLTETQQRNKELEAESKSAEALQDTIKELTAKIQELESHSKKGTILERKQLQDTVARLQLKIVNLKGELAEQQVQNKFRQSAIRNGRKTTEEINNLNEDLSIDRQLNQIISEENENLQDRNNELAGQLINANQQIEALKKAGEEALNLLSEKEEQLKKIQAQTEKTKQNQQKPTKTSS</sequence>
<feature type="compositionally biased region" description="Low complexity" evidence="13">
    <location>
        <begin position="1053"/>
        <end position="1066"/>
    </location>
</feature>
<evidence type="ECO:0000256" key="12">
    <source>
        <dbReference type="SAM" id="Coils"/>
    </source>
</evidence>
<keyword evidence="5" id="KW-0227">DNA damage</keyword>
<evidence type="ECO:0000256" key="8">
    <source>
        <dbReference type="ARBA" id="ARBA00023204"/>
    </source>
</evidence>
<dbReference type="SMART" id="SM01232">
    <property type="entry name" value="H2TH"/>
    <property type="match status" value="1"/>
</dbReference>
<keyword evidence="4" id="KW-0645">Protease</keyword>
<evidence type="ECO:0000256" key="6">
    <source>
        <dbReference type="ARBA" id="ARBA00022801"/>
    </source>
</evidence>
<feature type="region of interest" description="Disordered" evidence="13">
    <location>
        <begin position="961"/>
        <end position="982"/>
    </location>
</feature>
<keyword evidence="9" id="KW-0456">Lyase</keyword>
<dbReference type="GO" id="GO:0008270">
    <property type="term" value="F:zinc ion binding"/>
    <property type="evidence" value="ECO:0007669"/>
    <property type="project" value="InterPro"/>
</dbReference>
<evidence type="ECO:0000256" key="4">
    <source>
        <dbReference type="ARBA" id="ARBA00022670"/>
    </source>
</evidence>
<dbReference type="InterPro" id="IPR035937">
    <property type="entry name" value="FPG_N"/>
</dbReference>
<evidence type="ECO:0000256" key="7">
    <source>
        <dbReference type="ARBA" id="ARBA00023125"/>
    </source>
</evidence>
<evidence type="ECO:0000313" key="16">
    <source>
        <dbReference type="Proteomes" id="UP000789739"/>
    </source>
</evidence>
<dbReference type="Pfam" id="PF02902">
    <property type="entry name" value="Peptidase_C48"/>
    <property type="match status" value="1"/>
</dbReference>
<feature type="compositionally biased region" description="Basic and acidic residues" evidence="13">
    <location>
        <begin position="1085"/>
        <end position="1139"/>
    </location>
</feature>
<evidence type="ECO:0000256" key="3">
    <source>
        <dbReference type="ARBA" id="ARBA00012720"/>
    </source>
</evidence>
<dbReference type="SUPFAM" id="SSF46946">
    <property type="entry name" value="S13-like H2TH domain"/>
    <property type="match status" value="1"/>
</dbReference>
<reference evidence="15" key="1">
    <citation type="submission" date="2021-06" db="EMBL/GenBank/DDBJ databases">
        <authorList>
            <person name="Kallberg Y."/>
            <person name="Tangrot J."/>
            <person name="Rosling A."/>
        </authorList>
    </citation>
    <scope>NUCLEOTIDE SEQUENCE</scope>
    <source>
        <strain evidence="15">BR232B</strain>
    </source>
</reference>
<dbReference type="Gene3D" id="3.20.190.10">
    <property type="entry name" value="MutM-like, N-terminal"/>
    <property type="match status" value="1"/>
</dbReference>
<dbReference type="EC" id="4.2.99.18" evidence="3"/>
<feature type="region of interest" description="Disordered" evidence="13">
    <location>
        <begin position="795"/>
        <end position="833"/>
    </location>
</feature>
<evidence type="ECO:0000256" key="11">
    <source>
        <dbReference type="ARBA" id="ARBA00023295"/>
    </source>
</evidence>
<dbReference type="GO" id="GO:0003684">
    <property type="term" value="F:damaged DNA binding"/>
    <property type="evidence" value="ECO:0007669"/>
    <property type="project" value="InterPro"/>
</dbReference>
<feature type="domain" description="Formamidopyrimidine-DNA glycosylase catalytic" evidence="14">
    <location>
        <begin position="1"/>
        <end position="73"/>
    </location>
</feature>
<evidence type="ECO:0000256" key="10">
    <source>
        <dbReference type="ARBA" id="ARBA00023268"/>
    </source>
</evidence>
<feature type="region of interest" description="Disordered" evidence="13">
    <location>
        <begin position="643"/>
        <end position="753"/>
    </location>
</feature>
<feature type="compositionally biased region" description="Polar residues" evidence="13">
    <location>
        <begin position="710"/>
        <end position="727"/>
    </location>
</feature>
<dbReference type="InterPro" id="IPR015886">
    <property type="entry name" value="H2TH_FPG"/>
</dbReference>
<protein>
    <recommendedName>
        <fullName evidence="3">DNA-(apurinic or apyrimidinic site) lyase</fullName>
        <ecNumber evidence="3">4.2.99.18</ecNumber>
    </recommendedName>
</protein>
<feature type="coiled-coil region" evidence="12">
    <location>
        <begin position="394"/>
        <end position="463"/>
    </location>
</feature>
<evidence type="ECO:0000256" key="2">
    <source>
        <dbReference type="ARBA" id="ARBA00009409"/>
    </source>
</evidence>
<comment type="similarity">
    <text evidence="2">Belongs to the FPG family.</text>
</comment>
<dbReference type="PANTHER" id="PTHR42697:SF1">
    <property type="entry name" value="ENDONUCLEASE 8"/>
    <property type="match status" value="1"/>
</dbReference>
<organism evidence="15 16">
    <name type="scientific">Paraglomus brasilianum</name>
    <dbReference type="NCBI Taxonomy" id="144538"/>
    <lineage>
        <taxon>Eukaryota</taxon>
        <taxon>Fungi</taxon>
        <taxon>Fungi incertae sedis</taxon>
        <taxon>Mucoromycota</taxon>
        <taxon>Glomeromycotina</taxon>
        <taxon>Glomeromycetes</taxon>
        <taxon>Paraglomerales</taxon>
        <taxon>Paraglomeraceae</taxon>
        <taxon>Paraglomus</taxon>
    </lineage>
</organism>
<dbReference type="GO" id="GO:0000703">
    <property type="term" value="F:oxidized pyrimidine nucleobase lesion DNA N-glycosylase activity"/>
    <property type="evidence" value="ECO:0007669"/>
    <property type="project" value="TreeGrafter"/>
</dbReference>
<feature type="coiled-coil region" evidence="12">
    <location>
        <begin position="198"/>
        <end position="337"/>
    </location>
</feature>
<feature type="compositionally biased region" description="Basic and acidic residues" evidence="13">
    <location>
        <begin position="643"/>
        <end position="653"/>
    </location>
</feature>
<dbReference type="InterPro" id="IPR003653">
    <property type="entry name" value="Peptidase_C48_C"/>
</dbReference>
<feature type="coiled-coil region" evidence="12">
    <location>
        <begin position="537"/>
        <end position="564"/>
    </location>
</feature>
<keyword evidence="7" id="KW-0238">DNA-binding</keyword>
<dbReference type="InterPro" id="IPR038765">
    <property type="entry name" value="Papain-like_cys_pep_sf"/>
</dbReference>
<dbReference type="PROSITE" id="PS51068">
    <property type="entry name" value="FPG_CAT"/>
    <property type="match status" value="1"/>
</dbReference>
<feature type="region of interest" description="Disordered" evidence="13">
    <location>
        <begin position="567"/>
        <end position="603"/>
    </location>
</feature>
<feature type="compositionally biased region" description="Low complexity" evidence="13">
    <location>
        <begin position="1399"/>
        <end position="1409"/>
    </location>
</feature>
<evidence type="ECO:0000256" key="5">
    <source>
        <dbReference type="ARBA" id="ARBA00022763"/>
    </source>
</evidence>
<feature type="compositionally biased region" description="Polar residues" evidence="13">
    <location>
        <begin position="1140"/>
        <end position="1192"/>
    </location>
</feature>
<name>A0A9N8Z3P8_9GLOM</name>
<keyword evidence="12" id="KW-0175">Coiled coil</keyword>
<evidence type="ECO:0000256" key="1">
    <source>
        <dbReference type="ARBA" id="ARBA00005234"/>
    </source>
</evidence>
<dbReference type="Proteomes" id="UP000789739">
    <property type="component" value="Unassembled WGS sequence"/>
</dbReference>
<proteinExistence type="inferred from homology"/>
<keyword evidence="8" id="KW-0234">DNA repair</keyword>
<comment type="similarity">
    <text evidence="1">Belongs to the peptidase C48 family.</text>
</comment>
<keyword evidence="11" id="KW-0326">Glycosidase</keyword>
<feature type="region of interest" description="Disordered" evidence="13">
    <location>
        <begin position="1048"/>
        <end position="1213"/>
    </location>
</feature>
<dbReference type="SUPFAM" id="SSF54001">
    <property type="entry name" value="Cysteine proteinases"/>
    <property type="match status" value="1"/>
</dbReference>
<feature type="compositionally biased region" description="Basic and acidic residues" evidence="13">
    <location>
        <begin position="661"/>
        <end position="680"/>
    </location>
</feature>
<feature type="compositionally biased region" description="Low complexity" evidence="13">
    <location>
        <begin position="740"/>
        <end position="752"/>
    </location>
</feature>
<dbReference type="Pfam" id="PF06831">
    <property type="entry name" value="H2TH"/>
    <property type="match status" value="1"/>
</dbReference>
<dbReference type="SMART" id="SM00898">
    <property type="entry name" value="Fapy_DNA_glyco"/>
    <property type="match status" value="1"/>
</dbReference>
<dbReference type="SUPFAM" id="SSF81624">
    <property type="entry name" value="N-terminal domain of MutM-like DNA repair proteins"/>
    <property type="match status" value="1"/>
</dbReference>
<dbReference type="EMBL" id="CAJVPI010000048">
    <property type="protein sequence ID" value="CAG8466646.1"/>
    <property type="molecule type" value="Genomic_DNA"/>
</dbReference>
<evidence type="ECO:0000256" key="13">
    <source>
        <dbReference type="SAM" id="MobiDB-lite"/>
    </source>
</evidence>
<keyword evidence="6" id="KW-0378">Hydrolase</keyword>
<dbReference type="InterPro" id="IPR010979">
    <property type="entry name" value="Ribosomal_uS13-like_H2TH"/>
</dbReference>
<keyword evidence="10" id="KW-0511">Multifunctional enzyme</keyword>
<feature type="compositionally biased region" description="Basic and acidic residues" evidence="13">
    <location>
        <begin position="795"/>
        <end position="813"/>
    </location>
</feature>
<comment type="caution">
    <text evidence="15">The sequence shown here is derived from an EMBL/GenBank/DDBJ whole genome shotgun (WGS) entry which is preliminary data.</text>
</comment>
<evidence type="ECO:0000313" key="15">
    <source>
        <dbReference type="EMBL" id="CAG8466646.1"/>
    </source>
</evidence>
<feature type="region of interest" description="Disordered" evidence="13">
    <location>
        <begin position="1388"/>
        <end position="1409"/>
    </location>
</feature>
<gene>
    <name evidence="15" type="ORF">PBRASI_LOCUS864</name>
</gene>
<keyword evidence="16" id="KW-1185">Reference proteome</keyword>
<dbReference type="InterPro" id="IPR012319">
    <property type="entry name" value="FPG_cat"/>
</dbReference>
<dbReference type="GO" id="GO:0008234">
    <property type="term" value="F:cysteine-type peptidase activity"/>
    <property type="evidence" value="ECO:0007669"/>
    <property type="project" value="InterPro"/>
</dbReference>
<evidence type="ECO:0000259" key="14">
    <source>
        <dbReference type="PROSITE" id="PS51068"/>
    </source>
</evidence>
<dbReference type="OrthoDB" id="444592at2759"/>
<dbReference type="GO" id="GO:0019783">
    <property type="term" value="F:ubiquitin-like protein peptidase activity"/>
    <property type="evidence" value="ECO:0007669"/>
    <property type="project" value="UniProtKB-ARBA"/>
</dbReference>
<dbReference type="GO" id="GO:0006284">
    <property type="term" value="P:base-excision repair"/>
    <property type="evidence" value="ECO:0007669"/>
    <property type="project" value="InterPro"/>
</dbReference>
<dbReference type="GO" id="GO:0140078">
    <property type="term" value="F:class I DNA-(apurinic or apyrimidinic site) endonuclease activity"/>
    <property type="evidence" value="ECO:0007669"/>
    <property type="project" value="UniProtKB-EC"/>
</dbReference>